<dbReference type="NCBIfam" id="TIGR00996">
    <property type="entry name" value="Mtu_fam_mce"/>
    <property type="match status" value="1"/>
</dbReference>
<dbReference type="OrthoDB" id="338143at2"/>
<evidence type="ECO:0000259" key="1">
    <source>
        <dbReference type="Pfam" id="PF02470"/>
    </source>
</evidence>
<dbReference type="GO" id="GO:0005576">
    <property type="term" value="C:extracellular region"/>
    <property type="evidence" value="ECO:0007669"/>
    <property type="project" value="TreeGrafter"/>
</dbReference>
<dbReference type="Pfam" id="PF02470">
    <property type="entry name" value="MlaD"/>
    <property type="match status" value="1"/>
</dbReference>
<dbReference type="InterPro" id="IPR024516">
    <property type="entry name" value="Mce_C"/>
</dbReference>
<dbReference type="RefSeq" id="WP_073359063.1">
    <property type="nucleotide sequence ID" value="NZ_FNTL01000004.1"/>
</dbReference>
<dbReference type="PANTHER" id="PTHR33371">
    <property type="entry name" value="INTERMEMBRANE PHOSPHOLIPID TRANSPORT SYSTEM BINDING PROTEIN MLAD-RELATED"/>
    <property type="match status" value="1"/>
</dbReference>
<protein>
    <submittedName>
        <fullName evidence="3">Phospholipid/cholesterol/gamma-HCH transport system substrate-binding protein</fullName>
    </submittedName>
</protein>
<dbReference type="InterPro" id="IPR052336">
    <property type="entry name" value="MlaD_Phospholipid_Transporter"/>
</dbReference>
<evidence type="ECO:0000259" key="2">
    <source>
        <dbReference type="Pfam" id="PF11887"/>
    </source>
</evidence>
<dbReference type="InterPro" id="IPR005693">
    <property type="entry name" value="Mce"/>
</dbReference>
<dbReference type="Proteomes" id="UP000183407">
    <property type="component" value="Unassembled WGS sequence"/>
</dbReference>
<evidence type="ECO:0000313" key="4">
    <source>
        <dbReference type="Proteomes" id="UP000183407"/>
    </source>
</evidence>
<feature type="domain" description="Mce/MlaD" evidence="1">
    <location>
        <begin position="37"/>
        <end position="111"/>
    </location>
</feature>
<dbReference type="InterPro" id="IPR003399">
    <property type="entry name" value="Mce/MlaD"/>
</dbReference>
<dbReference type="AlphaFoldDB" id="A0A1H5BRQ0"/>
<dbReference type="EMBL" id="FNTL01000004">
    <property type="protein sequence ID" value="SED57259.1"/>
    <property type="molecule type" value="Genomic_DNA"/>
</dbReference>
<feature type="domain" description="Mammalian cell entry C-terminal" evidence="2">
    <location>
        <begin position="119"/>
        <end position="313"/>
    </location>
</feature>
<proteinExistence type="predicted"/>
<sequence>MTVRSSLIRFTLFAALSLAGTVVVLSTLINPVSGSAVEYRAVFTDATGLVPGSDVQISGVRVGRVEGVELHGGQAVVSFEVEAAQRIPANGRAVVRYADLLGSRAVTLEPGPTGPATSAVLAAGGTIPVERTQPALDLTSVLGGFRPLFDALDPTEVNQLATEIVRVFQGQGATVDSLLRKTVAVTENLASKDAVVDELLTNLNSVLRVTMDNRPHFVEMITSLNTFVAGLAEDREQIAQTLDSASALAGGLADLLYEVEPQLTPTLESLDATSDVVIANQASLHAGVVAFDELFTELGVAASYGSWVNVYLCNFRFSALGRSASLEGPQRSAVCR</sequence>
<name>A0A1H5BRQ0_RHOJO</name>
<gene>
    <name evidence="3" type="ORF">SAMN04490220_4872</name>
</gene>
<dbReference type="Pfam" id="PF11887">
    <property type="entry name" value="Mce4_CUP1"/>
    <property type="match status" value="1"/>
</dbReference>
<organism evidence="3 4">
    <name type="scientific">Rhodococcus jostii</name>
    <dbReference type="NCBI Taxonomy" id="132919"/>
    <lineage>
        <taxon>Bacteria</taxon>
        <taxon>Bacillati</taxon>
        <taxon>Actinomycetota</taxon>
        <taxon>Actinomycetes</taxon>
        <taxon>Mycobacteriales</taxon>
        <taxon>Nocardiaceae</taxon>
        <taxon>Rhodococcus</taxon>
    </lineage>
</organism>
<reference evidence="4" key="1">
    <citation type="submission" date="2016-10" db="EMBL/GenBank/DDBJ databases">
        <authorList>
            <person name="Varghese N."/>
        </authorList>
    </citation>
    <scope>NUCLEOTIDE SEQUENCE [LARGE SCALE GENOMIC DNA]</scope>
    <source>
        <strain evidence="4">DSM 44719</strain>
    </source>
</reference>
<dbReference type="GO" id="GO:0051701">
    <property type="term" value="P:biological process involved in interaction with host"/>
    <property type="evidence" value="ECO:0007669"/>
    <property type="project" value="TreeGrafter"/>
</dbReference>
<dbReference type="PANTHER" id="PTHR33371:SF17">
    <property type="entry name" value="MCE-FAMILY PROTEIN MCE1B"/>
    <property type="match status" value="1"/>
</dbReference>
<accession>A0A1H5BRQ0</accession>
<evidence type="ECO:0000313" key="3">
    <source>
        <dbReference type="EMBL" id="SED57259.1"/>
    </source>
</evidence>